<evidence type="ECO:0000256" key="5">
    <source>
        <dbReference type="PIRSR" id="PIRSR623088-3"/>
    </source>
</evidence>
<evidence type="ECO:0000256" key="1">
    <source>
        <dbReference type="ARBA" id="ARBA00022723"/>
    </source>
</evidence>
<dbReference type="InterPro" id="IPR003607">
    <property type="entry name" value="HD/PDEase_dom"/>
</dbReference>
<dbReference type="GO" id="GO:0046872">
    <property type="term" value="F:metal ion binding"/>
    <property type="evidence" value="ECO:0007669"/>
    <property type="project" value="UniProtKB-KW"/>
</dbReference>
<dbReference type="PRINTS" id="PR00387">
    <property type="entry name" value="PDIESTERASE1"/>
</dbReference>
<dbReference type="CDD" id="cd00077">
    <property type="entry name" value="HDc"/>
    <property type="match status" value="1"/>
</dbReference>
<dbReference type="VEuPathDB" id="PiroplasmaDB:BBOV_IV010070"/>
<dbReference type="Gene3D" id="1.10.1300.10">
    <property type="entry name" value="3'5'-cyclic nucleotide phosphodiesterase, catalytic domain"/>
    <property type="match status" value="1"/>
</dbReference>
<feature type="binding site" evidence="5">
    <location>
        <position position="252"/>
    </location>
    <ligand>
        <name>Zn(2+)</name>
        <dbReference type="ChEBI" id="CHEBI:29105"/>
        <label>1</label>
    </ligand>
</feature>
<dbReference type="InterPro" id="IPR002073">
    <property type="entry name" value="PDEase_catalytic_dom"/>
</dbReference>
<evidence type="ECO:0000256" key="4">
    <source>
        <dbReference type="PIRSR" id="PIRSR623088-2"/>
    </source>
</evidence>
<dbReference type="PROSITE" id="PS51845">
    <property type="entry name" value="PDEASE_I_2"/>
    <property type="match status" value="1"/>
</dbReference>
<evidence type="ECO:0000256" key="3">
    <source>
        <dbReference type="PIRSR" id="PIRSR623088-1"/>
    </source>
</evidence>
<dbReference type="InterPro" id="IPR023088">
    <property type="entry name" value="PDEase"/>
</dbReference>
<feature type="binding site" evidence="5">
    <location>
        <position position="215"/>
    </location>
    <ligand>
        <name>Zn(2+)</name>
        <dbReference type="ChEBI" id="CHEBI:29105"/>
        <label>1</label>
    </ligand>
</feature>
<proteinExistence type="evidence at transcript level"/>
<organism evidence="7">
    <name type="scientific">Babesia bovis</name>
    <dbReference type="NCBI Taxonomy" id="5865"/>
    <lineage>
        <taxon>Eukaryota</taxon>
        <taxon>Sar</taxon>
        <taxon>Alveolata</taxon>
        <taxon>Apicomplexa</taxon>
        <taxon>Aconoidasida</taxon>
        <taxon>Piroplasmida</taxon>
        <taxon>Babesiidae</taxon>
        <taxon>Babesia</taxon>
    </lineage>
</organism>
<evidence type="ECO:0000313" key="7">
    <source>
        <dbReference type="EMBL" id="BAN65964.1"/>
    </source>
</evidence>
<dbReference type="EMBL" id="AK442170">
    <property type="protein sequence ID" value="BAN65964.1"/>
    <property type="molecule type" value="mRNA"/>
</dbReference>
<dbReference type="GO" id="GO:0004114">
    <property type="term" value="F:3',5'-cyclic-nucleotide phosphodiesterase activity"/>
    <property type="evidence" value="ECO:0007669"/>
    <property type="project" value="InterPro"/>
</dbReference>
<dbReference type="InterPro" id="IPR036971">
    <property type="entry name" value="PDEase_catalytic_dom_sf"/>
</dbReference>
<accession>S6BI87</accession>
<feature type="binding site" evidence="4">
    <location>
        <position position="252"/>
    </location>
    <ligand>
        <name>AMP</name>
        <dbReference type="ChEBI" id="CHEBI:456215"/>
    </ligand>
</feature>
<name>S6BI87_BABBO</name>
<gene>
    <name evidence="7" type="primary">BBOV_IV010070</name>
</gene>
<feature type="binding site" evidence="4">
    <location>
        <begin position="211"/>
        <end position="215"/>
    </location>
    <ligand>
        <name>AMP</name>
        <dbReference type="ChEBI" id="CHEBI:456215"/>
    </ligand>
</feature>
<sequence length="485" mass="55097">MGKDLLCSVVEVERFLKDHDADPSITEAFKKVKYAVYDTQIKSMGLQACKLSSSQSSAQWKNSKAEDVFSSLVRNLFCGCIHNADGIVHDDDTLLSCSSSSECKYTEEVSENGNQITPRKGWLISGSRRDKNINYDSDEECAKYMAQLGKNWNMDFFAMSNFKFVLRSGPVVAVGHQLIDPVGDKIHPDFNKLITPVLNSIQDVYLPNPYHNALHGACVAHMSGVLLKALSLEQYLTPLEQFAYLIAALGHDAGHPGKTNAFLRSTQNPLALIYNDASILENYHASLVCHIIRAKEDFFGLFNQQDWEIIRKRIIQLVLATDTMTHFTHVNNVKERRLSGTFDYVNNPEDLWFCLVLLVKTADIGHNFLPWCEHLPWTNALFDEFHMQGDEERLLSLPLLLFFDRTRSADIPDSQLGFFQGFTSPLIDELTFINTNSTYLNDFLNANAHDNLEHWKKNSKRQLVEIVIDLEKSEEVFEIKDATVM</sequence>
<protein>
    <submittedName>
        <fullName evidence="7">3'5'-cyclic nucleotide phosphodiesterase, putative</fullName>
    </submittedName>
</protein>
<feature type="binding site" evidence="5">
    <location>
        <position position="252"/>
    </location>
    <ligand>
        <name>Zn(2+)</name>
        <dbReference type="ChEBI" id="CHEBI:29105"/>
        <label>2</label>
    </ligand>
</feature>
<dbReference type="GO" id="GO:0007165">
    <property type="term" value="P:signal transduction"/>
    <property type="evidence" value="ECO:0007669"/>
    <property type="project" value="InterPro"/>
</dbReference>
<reference evidence="7" key="1">
    <citation type="journal article" date="2014" name="BMC Genomics">
        <title>The Babesia bovis gene and promoter model: an update from full-length EST analysis.</title>
        <authorList>
            <person name="Yamagishi J."/>
            <person name="Wakaguri H."/>
            <person name="Yokoyama N."/>
            <person name="Yamashita R."/>
            <person name="Suzuki Y."/>
            <person name="Xuan X."/>
            <person name="Igarashi I."/>
        </authorList>
    </citation>
    <scope>NUCLEOTIDE SEQUENCE</scope>
    <source>
        <strain evidence="7">Texas</strain>
    </source>
</reference>
<dbReference type="PANTHER" id="PTHR11347">
    <property type="entry name" value="CYCLIC NUCLEOTIDE PHOSPHODIESTERASE"/>
    <property type="match status" value="1"/>
</dbReference>
<evidence type="ECO:0000259" key="6">
    <source>
        <dbReference type="PROSITE" id="PS51845"/>
    </source>
</evidence>
<feature type="active site" description="Proton donor" evidence="3">
    <location>
        <position position="211"/>
    </location>
</feature>
<feature type="binding site" evidence="5">
    <location>
        <position position="363"/>
    </location>
    <ligand>
        <name>Zn(2+)</name>
        <dbReference type="ChEBI" id="CHEBI:29105"/>
        <label>1</label>
    </ligand>
</feature>
<evidence type="ECO:0000256" key="2">
    <source>
        <dbReference type="ARBA" id="ARBA00022801"/>
    </source>
</evidence>
<keyword evidence="1 5" id="KW-0479">Metal-binding</keyword>
<dbReference type="AlphaFoldDB" id="S6BI87"/>
<dbReference type="SUPFAM" id="SSF109604">
    <property type="entry name" value="HD-domain/PDEase-like"/>
    <property type="match status" value="1"/>
</dbReference>
<feature type="domain" description="PDEase" evidence="6">
    <location>
        <begin position="134"/>
        <end position="462"/>
    </location>
</feature>
<feature type="binding site" evidence="5">
    <location>
        <position position="251"/>
    </location>
    <ligand>
        <name>Zn(2+)</name>
        <dbReference type="ChEBI" id="CHEBI:29105"/>
        <label>1</label>
    </ligand>
</feature>
<feature type="binding site" evidence="4">
    <location>
        <position position="363"/>
    </location>
    <ligand>
        <name>AMP</name>
        <dbReference type="ChEBI" id="CHEBI:456215"/>
    </ligand>
</feature>
<feature type="binding site" evidence="4">
    <location>
        <position position="415"/>
    </location>
    <ligand>
        <name>AMP</name>
        <dbReference type="ChEBI" id="CHEBI:456215"/>
    </ligand>
</feature>
<dbReference type="Pfam" id="PF00233">
    <property type="entry name" value="PDEase_I"/>
    <property type="match status" value="1"/>
</dbReference>
<keyword evidence="2" id="KW-0378">Hydrolase</keyword>